<name>A0AAV9QHD0_9PEZI</name>
<proteinExistence type="predicted"/>
<reference evidence="1 2" key="1">
    <citation type="submission" date="2023-06" db="EMBL/GenBank/DDBJ databases">
        <title>Black Yeasts Isolated from many extreme environments.</title>
        <authorList>
            <person name="Coleine C."/>
            <person name="Stajich J.E."/>
            <person name="Selbmann L."/>
        </authorList>
    </citation>
    <scope>NUCLEOTIDE SEQUENCE [LARGE SCALE GENOMIC DNA]</scope>
    <source>
        <strain evidence="1 2">CCFEE 5887</strain>
    </source>
</reference>
<evidence type="ECO:0000313" key="1">
    <source>
        <dbReference type="EMBL" id="KAK5541376.1"/>
    </source>
</evidence>
<dbReference type="SUPFAM" id="SSF53335">
    <property type="entry name" value="S-adenosyl-L-methionine-dependent methyltransferases"/>
    <property type="match status" value="1"/>
</dbReference>
<comment type="caution">
    <text evidence="1">The sequence shown here is derived from an EMBL/GenBank/DDBJ whole genome shotgun (WGS) entry which is preliminary data.</text>
</comment>
<sequence>MQSIWTSPSEQYQIFDIEQDWTFRESHMKPEGWFEWQELDLKHYSEDKTMNRGNKLQQLFEHLSLAIGNLGRKLAVADDIEELLHKQGFQNIKHDKIKVPLGGWPKDARLGLVLKPFSKGLGWSREEIEIFLAEVRKDVDRPDIHSMSDLHVIYAQKAP</sequence>
<dbReference type="Proteomes" id="UP001345827">
    <property type="component" value="Unassembled WGS sequence"/>
</dbReference>
<gene>
    <name evidence="1" type="ORF">LTR25_003153</name>
</gene>
<dbReference type="EMBL" id="JAXLQG010000004">
    <property type="protein sequence ID" value="KAK5541376.1"/>
    <property type="molecule type" value="Genomic_DNA"/>
</dbReference>
<protein>
    <submittedName>
        <fullName evidence="1">Uncharacterized protein</fullName>
    </submittedName>
</protein>
<keyword evidence="2" id="KW-1185">Reference proteome</keyword>
<accession>A0AAV9QHD0</accession>
<evidence type="ECO:0000313" key="2">
    <source>
        <dbReference type="Proteomes" id="UP001345827"/>
    </source>
</evidence>
<dbReference type="AlphaFoldDB" id="A0AAV9QHD0"/>
<organism evidence="1 2">
    <name type="scientific">Vermiconidia calcicola</name>
    <dbReference type="NCBI Taxonomy" id="1690605"/>
    <lineage>
        <taxon>Eukaryota</taxon>
        <taxon>Fungi</taxon>
        <taxon>Dikarya</taxon>
        <taxon>Ascomycota</taxon>
        <taxon>Pezizomycotina</taxon>
        <taxon>Dothideomycetes</taxon>
        <taxon>Dothideomycetidae</taxon>
        <taxon>Mycosphaerellales</taxon>
        <taxon>Extremaceae</taxon>
        <taxon>Vermiconidia</taxon>
    </lineage>
</organism>
<dbReference type="InterPro" id="IPR029063">
    <property type="entry name" value="SAM-dependent_MTases_sf"/>
</dbReference>